<proteinExistence type="predicted"/>
<keyword evidence="3" id="KW-1185">Reference proteome</keyword>
<comment type="caution">
    <text evidence="2">The sequence shown here is derived from an EMBL/GenBank/DDBJ whole genome shotgun (WGS) entry which is preliminary data.</text>
</comment>
<evidence type="ECO:0000256" key="1">
    <source>
        <dbReference type="SAM" id="MobiDB-lite"/>
    </source>
</evidence>
<dbReference type="AlphaFoldDB" id="A0A5C5XJG7"/>
<organism evidence="2 3">
    <name type="scientific">Rubinisphaera italica</name>
    <dbReference type="NCBI Taxonomy" id="2527969"/>
    <lineage>
        <taxon>Bacteria</taxon>
        <taxon>Pseudomonadati</taxon>
        <taxon>Planctomycetota</taxon>
        <taxon>Planctomycetia</taxon>
        <taxon>Planctomycetales</taxon>
        <taxon>Planctomycetaceae</taxon>
        <taxon>Rubinisphaera</taxon>
    </lineage>
</organism>
<reference evidence="2 3" key="1">
    <citation type="submission" date="2019-02" db="EMBL/GenBank/DDBJ databases">
        <title>Deep-cultivation of Planctomycetes and their phenomic and genomic characterization uncovers novel biology.</title>
        <authorList>
            <person name="Wiegand S."/>
            <person name="Jogler M."/>
            <person name="Boedeker C."/>
            <person name="Pinto D."/>
            <person name="Vollmers J."/>
            <person name="Rivas-Marin E."/>
            <person name="Kohn T."/>
            <person name="Peeters S.H."/>
            <person name="Heuer A."/>
            <person name="Rast P."/>
            <person name="Oberbeckmann S."/>
            <person name="Bunk B."/>
            <person name="Jeske O."/>
            <person name="Meyerdierks A."/>
            <person name="Storesund J.E."/>
            <person name="Kallscheuer N."/>
            <person name="Luecker S."/>
            <person name="Lage O.M."/>
            <person name="Pohl T."/>
            <person name="Merkel B.J."/>
            <person name="Hornburger P."/>
            <person name="Mueller R.-W."/>
            <person name="Bruemmer F."/>
            <person name="Labrenz M."/>
            <person name="Spormann A.M."/>
            <person name="Op Den Camp H."/>
            <person name="Overmann J."/>
            <person name="Amann R."/>
            <person name="Jetten M.S.M."/>
            <person name="Mascher T."/>
            <person name="Medema M.H."/>
            <person name="Devos D.P."/>
            <person name="Kaster A.-K."/>
            <person name="Ovreas L."/>
            <person name="Rohde M."/>
            <person name="Galperin M.Y."/>
            <person name="Jogler C."/>
        </authorList>
    </citation>
    <scope>NUCLEOTIDE SEQUENCE [LARGE SCALE GENOMIC DNA]</scope>
    <source>
        <strain evidence="2 3">Pan54</strain>
    </source>
</reference>
<dbReference type="EMBL" id="SJPG01000001">
    <property type="protein sequence ID" value="TWT63356.1"/>
    <property type="molecule type" value="Genomic_DNA"/>
</dbReference>
<name>A0A5C5XJG7_9PLAN</name>
<feature type="compositionally biased region" description="Polar residues" evidence="1">
    <location>
        <begin position="283"/>
        <end position="300"/>
    </location>
</feature>
<sequence>MHITGKIFAFLTLCLAVAAIILTAKTLDKQNEWNRRVEKARADYEASLAKLPDVENKANQLEEEITLSRLGWGRHWNEVEVTASVNIARGLINIGIGRNDGLVQTTATGDQYPQMYAFQENADGTMSYVGEFRVTQVDVNRAALQLSRTPREGEVNNWNFNNTWRFRDALPPAKRKSVSELLLKMTTVEQRLSDRRQFLSIQQDSLAAAKTALDNRMQELNGNPEAPEGAGDEYTKGLVATMNAAEETRNAALAEVQKLRGELASLHARFEKLLSENSEMENKLSSQSKTASSATEPPGN</sequence>
<evidence type="ECO:0000313" key="3">
    <source>
        <dbReference type="Proteomes" id="UP000316095"/>
    </source>
</evidence>
<dbReference type="Proteomes" id="UP000316095">
    <property type="component" value="Unassembled WGS sequence"/>
</dbReference>
<dbReference type="OrthoDB" id="210628at2"/>
<feature type="region of interest" description="Disordered" evidence="1">
    <location>
        <begin position="276"/>
        <end position="300"/>
    </location>
</feature>
<protein>
    <submittedName>
        <fullName evidence="2">Uncharacterized protein</fullName>
    </submittedName>
</protein>
<gene>
    <name evidence="2" type="ORF">Pan54_41090</name>
</gene>
<evidence type="ECO:0000313" key="2">
    <source>
        <dbReference type="EMBL" id="TWT63356.1"/>
    </source>
</evidence>
<accession>A0A5C5XJG7</accession>
<dbReference type="RefSeq" id="WP_146505118.1">
    <property type="nucleotide sequence ID" value="NZ_SJPG01000001.1"/>
</dbReference>